<dbReference type="Gramene" id="GBG69907">
    <property type="protein sequence ID" value="GBG69907"/>
    <property type="gene ID" value="CBR_g4735"/>
</dbReference>
<dbReference type="Proteomes" id="UP000265515">
    <property type="component" value="Unassembled WGS sequence"/>
</dbReference>
<evidence type="ECO:0000256" key="1">
    <source>
        <dbReference type="SAM" id="MobiDB-lite"/>
    </source>
</evidence>
<feature type="compositionally biased region" description="Acidic residues" evidence="1">
    <location>
        <begin position="51"/>
        <end position="68"/>
    </location>
</feature>
<sequence>MVEERGRLTTEVSVAGKLAVPWAKLIDWELCLLSADGAAAYLGAVIGGDGSADDDDDKYDEDDDDDVD</sequence>
<evidence type="ECO:0000313" key="3">
    <source>
        <dbReference type="Proteomes" id="UP000265515"/>
    </source>
</evidence>
<comment type="caution">
    <text evidence="2">The sequence shown here is derived from an EMBL/GenBank/DDBJ whole genome shotgun (WGS) entry which is preliminary data.</text>
</comment>
<feature type="region of interest" description="Disordered" evidence="1">
    <location>
        <begin position="47"/>
        <end position="68"/>
    </location>
</feature>
<accession>A0A388KIQ4</accession>
<dbReference type="AlphaFoldDB" id="A0A388KIQ4"/>
<organism evidence="2 3">
    <name type="scientific">Chara braunii</name>
    <name type="common">Braun's stonewort</name>
    <dbReference type="NCBI Taxonomy" id="69332"/>
    <lineage>
        <taxon>Eukaryota</taxon>
        <taxon>Viridiplantae</taxon>
        <taxon>Streptophyta</taxon>
        <taxon>Charophyceae</taxon>
        <taxon>Charales</taxon>
        <taxon>Characeae</taxon>
        <taxon>Chara</taxon>
    </lineage>
</organism>
<keyword evidence="3" id="KW-1185">Reference proteome</keyword>
<protein>
    <submittedName>
        <fullName evidence="2">Uncharacterized protein</fullName>
    </submittedName>
</protein>
<reference evidence="2 3" key="1">
    <citation type="journal article" date="2018" name="Cell">
        <title>The Chara Genome: Secondary Complexity and Implications for Plant Terrestrialization.</title>
        <authorList>
            <person name="Nishiyama T."/>
            <person name="Sakayama H."/>
            <person name="Vries J.D."/>
            <person name="Buschmann H."/>
            <person name="Saint-Marcoux D."/>
            <person name="Ullrich K.K."/>
            <person name="Haas F.B."/>
            <person name="Vanderstraeten L."/>
            <person name="Becker D."/>
            <person name="Lang D."/>
            <person name="Vosolsobe S."/>
            <person name="Rombauts S."/>
            <person name="Wilhelmsson P.K.I."/>
            <person name="Janitza P."/>
            <person name="Kern R."/>
            <person name="Heyl A."/>
            <person name="Rumpler F."/>
            <person name="Villalobos L.I.A.C."/>
            <person name="Clay J.M."/>
            <person name="Skokan R."/>
            <person name="Toyoda A."/>
            <person name="Suzuki Y."/>
            <person name="Kagoshima H."/>
            <person name="Schijlen E."/>
            <person name="Tajeshwar N."/>
            <person name="Catarino B."/>
            <person name="Hetherington A.J."/>
            <person name="Saltykova A."/>
            <person name="Bonnot C."/>
            <person name="Breuninger H."/>
            <person name="Symeonidi A."/>
            <person name="Radhakrishnan G.V."/>
            <person name="Van Nieuwerburgh F."/>
            <person name="Deforce D."/>
            <person name="Chang C."/>
            <person name="Karol K.G."/>
            <person name="Hedrich R."/>
            <person name="Ulvskov P."/>
            <person name="Glockner G."/>
            <person name="Delwiche C.F."/>
            <person name="Petrasek J."/>
            <person name="Van de Peer Y."/>
            <person name="Friml J."/>
            <person name="Beilby M."/>
            <person name="Dolan L."/>
            <person name="Kohara Y."/>
            <person name="Sugano S."/>
            <person name="Fujiyama A."/>
            <person name="Delaux P.-M."/>
            <person name="Quint M."/>
            <person name="TheiBen G."/>
            <person name="Hagemann M."/>
            <person name="Harholt J."/>
            <person name="Dunand C."/>
            <person name="Zachgo S."/>
            <person name="Langdale J."/>
            <person name="Maumus F."/>
            <person name="Straeten D.V.D."/>
            <person name="Gould S.B."/>
            <person name="Rensing S.A."/>
        </authorList>
    </citation>
    <scope>NUCLEOTIDE SEQUENCE [LARGE SCALE GENOMIC DNA]</scope>
    <source>
        <strain evidence="2 3">S276</strain>
    </source>
</reference>
<name>A0A388KIQ4_CHABU</name>
<proteinExistence type="predicted"/>
<evidence type="ECO:0000313" key="2">
    <source>
        <dbReference type="EMBL" id="GBG69907.1"/>
    </source>
</evidence>
<dbReference type="EMBL" id="BFEA01000122">
    <property type="protein sequence ID" value="GBG69907.1"/>
    <property type="molecule type" value="Genomic_DNA"/>
</dbReference>
<gene>
    <name evidence="2" type="ORF">CBR_g4735</name>
</gene>